<dbReference type="Gene3D" id="3.30.70.260">
    <property type="match status" value="1"/>
</dbReference>
<evidence type="ECO:0000256" key="4">
    <source>
        <dbReference type="ARBA" id="ARBA00004741"/>
    </source>
</evidence>
<keyword evidence="14" id="KW-0511">Multifunctional enzyme</keyword>
<evidence type="ECO:0000256" key="13">
    <source>
        <dbReference type="ARBA" id="ARBA00023239"/>
    </source>
</evidence>
<dbReference type="GO" id="GO:0046417">
    <property type="term" value="P:chorismate metabolic process"/>
    <property type="evidence" value="ECO:0007669"/>
    <property type="project" value="InterPro"/>
</dbReference>
<sequence length="364" mass="39945">MDEKALQGLREQIDAIDRQLRGLLNERAACALKVADIKSASGRVASTPFYRPEREAQIIERLRTENEGPLSDDSVERLFREIISCCLSLEQPINIAYLGPSGTYTEAATIRQFGHFATTSPVSSIEEVFREVESGDAHYGVVPVENSTEGMVNHTLDCFMATSLSICAEVELPIHHALLAGIGTAQDEIDCVYSHEQSLAQCRRWLDTHLPHVERRPVASNAEAAKLAGELERSAAIAGEVAGDSYGLVVLHRNIEDLADNTTRFLVIGDQNVGPSGHDKTSILVSTRDEPGALYKVLEPFHRSGISLSRIETRPARSSNWSYVFFIDFDGHQSSVEIATVLDEVRSVALDVRSLGSYPQAVGR</sequence>
<dbReference type="Pfam" id="PF01817">
    <property type="entry name" value="CM_2"/>
    <property type="match status" value="1"/>
</dbReference>
<dbReference type="FunFam" id="3.40.190.10:FF:000034">
    <property type="entry name" value="Chorismate mutase/prephenate dehydratase"/>
    <property type="match status" value="1"/>
</dbReference>
<comment type="subcellular location">
    <subcellularLocation>
        <location evidence="3">Cytoplasm</location>
    </subcellularLocation>
</comment>
<organism evidence="21">
    <name type="scientific">marine metagenome</name>
    <dbReference type="NCBI Taxonomy" id="408172"/>
    <lineage>
        <taxon>unclassified sequences</taxon>
        <taxon>metagenomes</taxon>
        <taxon>ecological metagenomes</taxon>
    </lineage>
</organism>
<dbReference type="GO" id="GO:0004106">
    <property type="term" value="F:chorismate mutase activity"/>
    <property type="evidence" value="ECO:0007669"/>
    <property type="project" value="UniProtKB-EC"/>
</dbReference>
<evidence type="ECO:0000256" key="16">
    <source>
        <dbReference type="ARBA" id="ARBA00031520"/>
    </source>
</evidence>
<dbReference type="SUPFAM" id="SSF55021">
    <property type="entry name" value="ACT-like"/>
    <property type="match status" value="1"/>
</dbReference>
<dbReference type="Gene3D" id="1.20.59.10">
    <property type="entry name" value="Chorismate mutase"/>
    <property type="match status" value="1"/>
</dbReference>
<dbReference type="PANTHER" id="PTHR21022:SF19">
    <property type="entry name" value="PREPHENATE DEHYDRATASE-RELATED"/>
    <property type="match status" value="1"/>
</dbReference>
<evidence type="ECO:0000256" key="3">
    <source>
        <dbReference type="ARBA" id="ARBA00004496"/>
    </source>
</evidence>
<dbReference type="SMART" id="SM00830">
    <property type="entry name" value="CM_2"/>
    <property type="match status" value="1"/>
</dbReference>
<dbReference type="PIRSF" id="PIRSF001500">
    <property type="entry name" value="Chor_mut_pdt_Ppr"/>
    <property type="match status" value="1"/>
</dbReference>
<comment type="catalytic activity">
    <reaction evidence="1">
        <text>chorismate = prephenate</text>
        <dbReference type="Rhea" id="RHEA:13897"/>
        <dbReference type="ChEBI" id="CHEBI:29748"/>
        <dbReference type="ChEBI" id="CHEBI:29934"/>
        <dbReference type="EC" id="5.4.99.5"/>
    </reaction>
</comment>
<evidence type="ECO:0000256" key="11">
    <source>
        <dbReference type="ARBA" id="ARBA00023222"/>
    </source>
</evidence>
<dbReference type="UniPathway" id="UPA00120">
    <property type="reaction ID" value="UER00203"/>
</dbReference>
<dbReference type="InterPro" id="IPR002701">
    <property type="entry name" value="CM_II_prokaryot"/>
</dbReference>
<dbReference type="Pfam" id="PF01842">
    <property type="entry name" value="ACT"/>
    <property type="match status" value="1"/>
</dbReference>
<evidence type="ECO:0000256" key="1">
    <source>
        <dbReference type="ARBA" id="ARBA00000824"/>
    </source>
</evidence>
<dbReference type="GO" id="GO:0009094">
    <property type="term" value="P:L-phenylalanine biosynthetic process"/>
    <property type="evidence" value="ECO:0007669"/>
    <property type="project" value="UniProtKB-UniPathway"/>
</dbReference>
<dbReference type="AlphaFoldDB" id="A0A381YLV4"/>
<evidence type="ECO:0000256" key="10">
    <source>
        <dbReference type="ARBA" id="ARBA00023141"/>
    </source>
</evidence>
<dbReference type="UniPathway" id="UPA00121">
    <property type="reaction ID" value="UER00345"/>
</dbReference>
<evidence type="ECO:0000259" key="18">
    <source>
        <dbReference type="PROSITE" id="PS51168"/>
    </source>
</evidence>
<name>A0A381YLV4_9ZZZZ</name>
<dbReference type="GO" id="GO:0005737">
    <property type="term" value="C:cytoplasm"/>
    <property type="evidence" value="ECO:0007669"/>
    <property type="project" value="UniProtKB-SubCell"/>
</dbReference>
<comment type="pathway">
    <text evidence="5">Metabolic intermediate biosynthesis; prephenate biosynthesis; prephenate from chorismate: step 1/1.</text>
</comment>
<evidence type="ECO:0000256" key="8">
    <source>
        <dbReference type="ARBA" id="ARBA00022490"/>
    </source>
</evidence>
<keyword evidence="12" id="KW-0413">Isomerase</keyword>
<comment type="pathway">
    <text evidence="4">Amino-acid biosynthesis; L-phenylalanine biosynthesis; phenylpyruvate from prephenate: step 1/1.</text>
</comment>
<evidence type="ECO:0000259" key="19">
    <source>
        <dbReference type="PROSITE" id="PS51171"/>
    </source>
</evidence>
<evidence type="ECO:0000256" key="12">
    <source>
        <dbReference type="ARBA" id="ARBA00023235"/>
    </source>
</evidence>
<proteinExistence type="predicted"/>
<evidence type="ECO:0000256" key="6">
    <source>
        <dbReference type="ARBA" id="ARBA00013147"/>
    </source>
</evidence>
<dbReference type="InterPro" id="IPR010957">
    <property type="entry name" value="G/b/e-P-prot_chorismate_mutase"/>
</dbReference>
<dbReference type="PANTHER" id="PTHR21022">
    <property type="entry name" value="PREPHENATE DEHYDRATASE P PROTEIN"/>
    <property type="match status" value="1"/>
</dbReference>
<dbReference type="FunFam" id="3.30.70.260:FF:000012">
    <property type="entry name" value="Prephenate dehydratase"/>
    <property type="match status" value="1"/>
</dbReference>
<dbReference type="SUPFAM" id="SSF53850">
    <property type="entry name" value="Periplasmic binding protein-like II"/>
    <property type="match status" value="1"/>
</dbReference>
<evidence type="ECO:0000256" key="14">
    <source>
        <dbReference type="ARBA" id="ARBA00023268"/>
    </source>
</evidence>
<dbReference type="FunFam" id="3.40.190.10:FF:000029">
    <property type="entry name" value="Chorismate mutase/Prephenate dehydratase"/>
    <property type="match status" value="1"/>
</dbReference>
<evidence type="ECO:0000313" key="21">
    <source>
        <dbReference type="EMBL" id="SVA78048.1"/>
    </source>
</evidence>
<accession>A0A381YLV4</accession>
<comment type="catalytic activity">
    <reaction evidence="17">
        <text>prephenate + H(+) = 3-phenylpyruvate + CO2 + H2O</text>
        <dbReference type="Rhea" id="RHEA:21648"/>
        <dbReference type="ChEBI" id="CHEBI:15377"/>
        <dbReference type="ChEBI" id="CHEBI:15378"/>
        <dbReference type="ChEBI" id="CHEBI:16526"/>
        <dbReference type="ChEBI" id="CHEBI:18005"/>
        <dbReference type="ChEBI" id="CHEBI:29934"/>
        <dbReference type="EC" id="4.2.1.51"/>
    </reaction>
</comment>
<dbReference type="CDD" id="cd13630">
    <property type="entry name" value="PBP2_PDT_1"/>
    <property type="match status" value="1"/>
</dbReference>
<evidence type="ECO:0000256" key="15">
    <source>
        <dbReference type="ARBA" id="ARBA00031175"/>
    </source>
</evidence>
<keyword evidence="9" id="KW-0028">Amino-acid biosynthesis</keyword>
<keyword evidence="13" id="KW-0456">Lyase</keyword>
<dbReference type="NCBIfam" id="TIGR01807">
    <property type="entry name" value="CM_P2"/>
    <property type="match status" value="1"/>
</dbReference>
<dbReference type="Gene3D" id="3.40.190.10">
    <property type="entry name" value="Periplasmic binding protein-like II"/>
    <property type="match status" value="2"/>
</dbReference>
<dbReference type="Pfam" id="PF00800">
    <property type="entry name" value="PDT"/>
    <property type="match status" value="1"/>
</dbReference>
<dbReference type="InterPro" id="IPR018528">
    <property type="entry name" value="Preph_deHydtase_CS"/>
</dbReference>
<dbReference type="PROSITE" id="PS51671">
    <property type="entry name" value="ACT"/>
    <property type="match status" value="1"/>
</dbReference>
<dbReference type="InterPro" id="IPR036979">
    <property type="entry name" value="CM_dom_sf"/>
</dbReference>
<keyword evidence="8" id="KW-0963">Cytoplasm</keyword>
<dbReference type="InterPro" id="IPR008242">
    <property type="entry name" value="Chor_mutase/pphenate_deHydtase"/>
</dbReference>
<evidence type="ECO:0000259" key="20">
    <source>
        <dbReference type="PROSITE" id="PS51671"/>
    </source>
</evidence>
<feature type="domain" description="Chorismate mutase" evidence="18">
    <location>
        <begin position="1"/>
        <end position="94"/>
    </location>
</feature>
<dbReference type="InterPro" id="IPR036263">
    <property type="entry name" value="Chorismate_II_sf"/>
</dbReference>
<protein>
    <recommendedName>
        <fullName evidence="7">Bifunctional chorismate mutase/prephenate dehydratase</fullName>
        <ecNumber evidence="6">4.2.1.51</ecNumber>
    </recommendedName>
    <alternativeName>
        <fullName evidence="16">Chorismate mutase-prephenate dehydratase</fullName>
    </alternativeName>
    <alternativeName>
        <fullName evidence="15">p-protein</fullName>
    </alternativeName>
</protein>
<dbReference type="GO" id="GO:0004664">
    <property type="term" value="F:prephenate dehydratase activity"/>
    <property type="evidence" value="ECO:0007669"/>
    <property type="project" value="UniProtKB-EC"/>
</dbReference>
<keyword evidence="11" id="KW-0584">Phenylalanine biosynthesis</keyword>
<dbReference type="InterPro" id="IPR045865">
    <property type="entry name" value="ACT-like_dom_sf"/>
</dbReference>
<dbReference type="PROSITE" id="PS51171">
    <property type="entry name" value="PREPHENATE_DEHYDR_3"/>
    <property type="match status" value="1"/>
</dbReference>
<dbReference type="PROSITE" id="PS51168">
    <property type="entry name" value="CHORISMATE_MUT_2"/>
    <property type="match status" value="1"/>
</dbReference>
<comment type="function">
    <text evidence="2">Catalyzes the Claisen rearrangement of chorismate to prephenate and the decarboxylation/dehydration of prephenate to phenylpyruvate.</text>
</comment>
<dbReference type="InterPro" id="IPR002912">
    <property type="entry name" value="ACT_dom"/>
</dbReference>
<dbReference type="SUPFAM" id="SSF48600">
    <property type="entry name" value="Chorismate mutase II"/>
    <property type="match status" value="1"/>
</dbReference>
<evidence type="ECO:0000256" key="2">
    <source>
        <dbReference type="ARBA" id="ARBA00002364"/>
    </source>
</evidence>
<feature type="domain" description="Prephenate dehydratase" evidence="19">
    <location>
        <begin position="94"/>
        <end position="270"/>
    </location>
</feature>
<evidence type="ECO:0000256" key="17">
    <source>
        <dbReference type="ARBA" id="ARBA00047848"/>
    </source>
</evidence>
<dbReference type="CDD" id="cd04905">
    <property type="entry name" value="ACT_CM-PDT"/>
    <property type="match status" value="1"/>
</dbReference>
<dbReference type="InterPro" id="IPR001086">
    <property type="entry name" value="Preph_deHydtase"/>
</dbReference>
<evidence type="ECO:0000256" key="7">
    <source>
        <dbReference type="ARBA" id="ARBA00014401"/>
    </source>
</evidence>
<dbReference type="EC" id="4.2.1.51" evidence="6"/>
<evidence type="ECO:0000256" key="5">
    <source>
        <dbReference type="ARBA" id="ARBA00004817"/>
    </source>
</evidence>
<dbReference type="PROSITE" id="PS00858">
    <property type="entry name" value="PREPHENATE_DEHYDR_2"/>
    <property type="match status" value="1"/>
</dbReference>
<dbReference type="PROSITE" id="PS00857">
    <property type="entry name" value="PREPHENATE_DEHYDR_1"/>
    <property type="match status" value="1"/>
</dbReference>
<dbReference type="EMBL" id="UINC01018554">
    <property type="protein sequence ID" value="SVA78048.1"/>
    <property type="molecule type" value="Genomic_DNA"/>
</dbReference>
<feature type="domain" description="ACT" evidence="20">
    <location>
        <begin position="282"/>
        <end position="359"/>
    </location>
</feature>
<dbReference type="NCBIfam" id="NF008865">
    <property type="entry name" value="PRK11898.1"/>
    <property type="match status" value="1"/>
</dbReference>
<reference evidence="21" key="1">
    <citation type="submission" date="2018-05" db="EMBL/GenBank/DDBJ databases">
        <authorList>
            <person name="Lanie J.A."/>
            <person name="Ng W.-L."/>
            <person name="Kazmierczak K.M."/>
            <person name="Andrzejewski T.M."/>
            <person name="Davidsen T.M."/>
            <person name="Wayne K.J."/>
            <person name="Tettelin H."/>
            <person name="Glass J.I."/>
            <person name="Rusch D."/>
            <person name="Podicherti R."/>
            <person name="Tsui H.-C.T."/>
            <person name="Winkler M.E."/>
        </authorList>
    </citation>
    <scope>NUCLEOTIDE SEQUENCE</scope>
</reference>
<evidence type="ECO:0000256" key="9">
    <source>
        <dbReference type="ARBA" id="ARBA00022605"/>
    </source>
</evidence>
<keyword evidence="10" id="KW-0057">Aromatic amino acid biosynthesis</keyword>
<gene>
    <name evidence="21" type="ORF">METZ01_LOCUS130902</name>
</gene>